<proteinExistence type="predicted"/>
<accession>A0A1C3IGX2</accession>
<evidence type="ECO:0000256" key="1">
    <source>
        <dbReference type="SAM" id="MobiDB-lite"/>
    </source>
</evidence>
<accession>A0A0P6Z698</accession>
<feature type="transmembrane region" description="Helical" evidence="2">
    <location>
        <begin position="12"/>
        <end position="36"/>
    </location>
</feature>
<keyword evidence="2" id="KW-0812">Transmembrane</keyword>
<name>A0A0P6Z698_VIBSP</name>
<dbReference type="InterPro" id="IPR021271">
    <property type="entry name" value="DUF2850"/>
</dbReference>
<evidence type="ECO:0000256" key="2">
    <source>
        <dbReference type="SAM" id="Phobius"/>
    </source>
</evidence>
<comment type="caution">
    <text evidence="3">The sequence shown here is derived from an EMBL/GenBank/DDBJ whole genome shotgun (WGS) entry which is preliminary data.</text>
</comment>
<feature type="region of interest" description="Disordered" evidence="1">
    <location>
        <begin position="132"/>
        <end position="154"/>
    </location>
</feature>
<reference evidence="3" key="1">
    <citation type="submission" date="2022-01" db="EMBL/GenBank/DDBJ databases">
        <title>Vibrio aestuarianus Clade A and Clade B isolates are associated with Pacific oyster (Crassostrea gigas) disease outbreaks across Ireland.</title>
        <authorList>
            <person name="Coyle N."/>
            <person name="O'Toole C."/>
            <person name="Thomas J.C.L."/>
            <person name="Ryder D."/>
            <person name="Cheslett D."/>
            <person name="Feist S."/>
            <person name="Bean T."/>
            <person name="Joseph A."/>
            <person name="Waina A."/>
            <person name="Feil E."/>
            <person name="Verner-Jeffreys D.W."/>
        </authorList>
    </citation>
    <scope>NUCLEOTIDE SEQUENCE</scope>
    <source>
        <strain evidence="3">S/17/14 A</strain>
    </source>
</reference>
<evidence type="ECO:0000313" key="3">
    <source>
        <dbReference type="EMBL" id="MDH5920839.1"/>
    </source>
</evidence>
<keyword evidence="2" id="KW-0472">Membrane</keyword>
<keyword evidence="2" id="KW-1133">Transmembrane helix</keyword>
<evidence type="ECO:0000313" key="4">
    <source>
        <dbReference type="Proteomes" id="UP001159663"/>
    </source>
</evidence>
<organism evidence="3 4">
    <name type="scientific">Vibrio splendidus</name>
    <dbReference type="NCBI Taxonomy" id="29497"/>
    <lineage>
        <taxon>Bacteria</taxon>
        <taxon>Pseudomonadati</taxon>
        <taxon>Pseudomonadota</taxon>
        <taxon>Gammaproteobacteria</taxon>
        <taxon>Vibrionales</taxon>
        <taxon>Vibrionaceae</taxon>
        <taxon>Vibrio</taxon>
    </lineage>
</organism>
<dbReference type="Pfam" id="PF11012">
    <property type="entry name" value="DUF2850"/>
    <property type="match status" value="1"/>
</dbReference>
<dbReference type="AlphaFoldDB" id="A0A0P6Z698"/>
<dbReference type="EMBL" id="JAKMYX010000019">
    <property type="protein sequence ID" value="MDH5920839.1"/>
    <property type="molecule type" value="Genomic_DNA"/>
</dbReference>
<gene>
    <name evidence="3" type="ORF">L8R85_07365</name>
</gene>
<dbReference type="Proteomes" id="UP001159663">
    <property type="component" value="Unassembled WGS sequence"/>
</dbReference>
<dbReference type="RefSeq" id="WP_017092427.1">
    <property type="nucleotide sequence ID" value="NZ_CAWMQV010000003.1"/>
</dbReference>
<sequence length="154" mass="17007">MAKKSVKSRDLFANSLLYSFLLAGFMIALTAGYFAYQAHQQSVSPSNVYGTWIEIAAPPYNTDTLTLSDNGVMMNHRLIATSFDFDGKIVTISTGSGTTVYTISGTYDSPRLKRLEPSVPSQQFIKEGYEDTAAGDTHSVMQQRRASLAEQFKR</sequence>
<protein>
    <submittedName>
        <fullName evidence="3">DUF2850 domain-containing protein</fullName>
    </submittedName>
</protein>